<evidence type="ECO:0000313" key="3">
    <source>
        <dbReference type="Proteomes" id="UP000002729"/>
    </source>
</evidence>
<dbReference type="InterPro" id="IPR017850">
    <property type="entry name" value="Alkaline_phosphatase_core_sf"/>
</dbReference>
<dbReference type="Pfam" id="PF07394">
    <property type="entry name" value="DUF1501"/>
    <property type="match status" value="1"/>
</dbReference>
<dbReference type="PANTHER" id="PTHR43737:SF1">
    <property type="entry name" value="DUF1501 DOMAIN-CONTAINING PROTEIN"/>
    <property type="match status" value="1"/>
</dbReference>
<evidence type="ECO:0008006" key="4">
    <source>
        <dbReference type="Google" id="ProtNLM"/>
    </source>
</evidence>
<protein>
    <recommendedName>
        <fullName evidence="4">DUF1501 domain-containing protein</fullName>
    </recommendedName>
</protein>
<feature type="non-terminal residue" evidence="2">
    <location>
        <position position="421"/>
    </location>
</feature>
<dbReference type="SUPFAM" id="SSF53649">
    <property type="entry name" value="Alkaline phosphatase-like"/>
    <property type="match status" value="1"/>
</dbReference>
<dbReference type="eggNOG" id="ENOG502QSGJ">
    <property type="taxonomic scope" value="Eukaryota"/>
</dbReference>
<dbReference type="OrthoDB" id="411021at2759"/>
<dbReference type="AlphaFoldDB" id="F0XXZ0"/>
<accession>F0XXZ0</accession>
<organism evidence="3">
    <name type="scientific">Aureococcus anophagefferens</name>
    <name type="common">Harmful bloom alga</name>
    <dbReference type="NCBI Taxonomy" id="44056"/>
    <lineage>
        <taxon>Eukaryota</taxon>
        <taxon>Sar</taxon>
        <taxon>Stramenopiles</taxon>
        <taxon>Ochrophyta</taxon>
        <taxon>Pelagophyceae</taxon>
        <taxon>Pelagomonadales</taxon>
        <taxon>Pelagomonadaceae</taxon>
        <taxon>Aureococcus</taxon>
    </lineage>
</organism>
<dbReference type="PANTHER" id="PTHR43737">
    <property type="entry name" value="BLL7424 PROTEIN"/>
    <property type="match status" value="1"/>
</dbReference>
<evidence type="ECO:0000313" key="2">
    <source>
        <dbReference type="EMBL" id="EGB12265.1"/>
    </source>
</evidence>
<dbReference type="KEGG" id="aaf:AURANDRAFT_52296"/>
<dbReference type="Proteomes" id="UP000002729">
    <property type="component" value="Unassembled WGS sequence"/>
</dbReference>
<name>F0XXZ0_AURAN</name>
<feature type="region of interest" description="Disordered" evidence="1">
    <location>
        <begin position="402"/>
        <end position="421"/>
    </location>
</feature>
<dbReference type="OMA" id="GWGSHHF"/>
<reference evidence="2 3" key="1">
    <citation type="journal article" date="2011" name="Proc. Natl. Acad. Sci. U.S.A.">
        <title>Niche of harmful alga Aureococcus anophagefferens revealed through ecogenomics.</title>
        <authorList>
            <person name="Gobler C.J."/>
            <person name="Berry D.L."/>
            <person name="Dyhrman S.T."/>
            <person name="Wilhelm S.W."/>
            <person name="Salamov A."/>
            <person name="Lobanov A.V."/>
            <person name="Zhang Y."/>
            <person name="Collier J.L."/>
            <person name="Wurch L.L."/>
            <person name="Kustka A.B."/>
            <person name="Dill B.D."/>
            <person name="Shah M."/>
            <person name="VerBerkmoes N.C."/>
            <person name="Kuo A."/>
            <person name="Terry A."/>
            <person name="Pangilinan J."/>
            <person name="Lindquist E.A."/>
            <person name="Lucas S."/>
            <person name="Paulsen I.T."/>
            <person name="Hattenrath-Lehmann T.K."/>
            <person name="Talmage S.C."/>
            <person name="Walker E.A."/>
            <person name="Koch F."/>
            <person name="Burson A.M."/>
            <person name="Marcoval M.A."/>
            <person name="Tang Y.Z."/>
            <person name="Lecleir G.R."/>
            <person name="Coyne K.J."/>
            <person name="Berg G.M."/>
            <person name="Bertrand E.M."/>
            <person name="Saito M.A."/>
            <person name="Gladyshev V.N."/>
            <person name="Grigoriev I.V."/>
        </authorList>
    </citation>
    <scope>NUCLEOTIDE SEQUENCE [LARGE SCALE GENOMIC DNA]</scope>
    <source>
        <strain evidence="3">CCMP 1984</strain>
    </source>
</reference>
<gene>
    <name evidence="2" type="ORF">AURANDRAFT_52296</name>
</gene>
<dbReference type="EMBL" id="GL833121">
    <property type="protein sequence ID" value="EGB12265.1"/>
    <property type="molecule type" value="Genomic_DNA"/>
</dbReference>
<dbReference type="InParanoid" id="F0XXZ0"/>
<dbReference type="InterPro" id="IPR010869">
    <property type="entry name" value="DUF1501"/>
</dbReference>
<proteinExistence type="predicted"/>
<dbReference type="GeneID" id="20222179"/>
<dbReference type="RefSeq" id="XP_009033332.1">
    <property type="nucleotide sequence ID" value="XM_009035084.1"/>
</dbReference>
<sequence>MLGGPNARLQLAQRLFTLAPEFHATNAHEPVGARDDEVYSDPPTRKYKAVVLLFLNGGADSYTMLAPTGDCAVAGDYVDYRGAIAEMPFEMSEYRSIAPGSDQPCDTFGVHPSLDKIHGLYETGDASFFANIGSLVEPLTLAEYRSGAKRTPPSIGAHDVQQRLAQTVVSDNMSAKGVLGRILSALADPKVRDDPLNAVGYSLNGLQKALEGSGHAEVIDLNADDGFSRLIDYDELKEEIGLLLQNESSSVFADTFAGLFGPAIRHAEEISGIFEGDDGMVTDFPDTGLGRRFEDVARIVTKRDALEHERAAFFVEIGGFDNHGTLDALPMRLEEIDDAVAAFADEMKAQGIFEDVAIVTMSDFGRTLTWNGAGTDHGWGGHHFIVGGGLNNSTIHGRYPETLGPDGDLNYSPDRGRIIPS</sequence>
<keyword evidence="3" id="KW-1185">Reference proteome</keyword>
<evidence type="ECO:0000256" key="1">
    <source>
        <dbReference type="SAM" id="MobiDB-lite"/>
    </source>
</evidence>